<protein>
    <recommendedName>
        <fullName evidence="2">Cip1-like core domain-containing protein</fullName>
    </recommendedName>
</protein>
<sequence length="243" mass="27595">MMARGIWVIITCVVFASCTDTNILFTTDFEDQHIGESPGFPWTKIGRGIVVIDTTKSYSGNQSVHFTTGEGYEQGALIGIDHIFPLPKNSYYGSMYMYVQEASPDGIHWTMIQSSGKVPNQNFSSEIRYGGQHNKKLMANYDTKGVKSDCWQHSEEKIPEKKWFRVQWFFDGTQDHMKLWLDGTLIEAITVKKEGAGCVSDEIANQWKFPLIENVFLGWVDYQTGGGPREVWIDDVIISTKKL</sequence>
<organism evidence="3 4">
    <name type="scientific">Aquimarina addita</name>
    <dbReference type="NCBI Taxonomy" id="870485"/>
    <lineage>
        <taxon>Bacteria</taxon>
        <taxon>Pseudomonadati</taxon>
        <taxon>Bacteroidota</taxon>
        <taxon>Flavobacteriia</taxon>
        <taxon>Flavobacteriales</taxon>
        <taxon>Flavobacteriaceae</taxon>
        <taxon>Aquimarina</taxon>
    </lineage>
</organism>
<evidence type="ECO:0000313" key="4">
    <source>
        <dbReference type="Proteomes" id="UP001500459"/>
    </source>
</evidence>
<dbReference type="Pfam" id="PF21340">
    <property type="entry name" value="Polysacc_lyase-like"/>
    <property type="match status" value="1"/>
</dbReference>
<keyword evidence="4" id="KW-1185">Reference proteome</keyword>
<dbReference type="InterPro" id="IPR048955">
    <property type="entry name" value="Cip1-like_core"/>
</dbReference>
<evidence type="ECO:0000256" key="1">
    <source>
        <dbReference type="SAM" id="SignalP"/>
    </source>
</evidence>
<name>A0ABP6UTX6_9FLAO</name>
<dbReference type="InterPro" id="IPR013320">
    <property type="entry name" value="ConA-like_dom_sf"/>
</dbReference>
<evidence type="ECO:0000259" key="2">
    <source>
        <dbReference type="Pfam" id="PF21340"/>
    </source>
</evidence>
<comment type="caution">
    <text evidence="3">The sequence shown here is derived from an EMBL/GenBank/DDBJ whole genome shotgun (WGS) entry which is preliminary data.</text>
</comment>
<reference evidence="4" key="1">
    <citation type="journal article" date="2019" name="Int. J. Syst. Evol. Microbiol.">
        <title>The Global Catalogue of Microorganisms (GCM) 10K type strain sequencing project: providing services to taxonomists for standard genome sequencing and annotation.</title>
        <authorList>
            <consortium name="The Broad Institute Genomics Platform"/>
            <consortium name="The Broad Institute Genome Sequencing Center for Infectious Disease"/>
            <person name="Wu L."/>
            <person name="Ma J."/>
        </authorList>
    </citation>
    <scope>NUCLEOTIDE SEQUENCE [LARGE SCALE GENOMIC DNA]</scope>
    <source>
        <strain evidence="4">JCM 17106</strain>
    </source>
</reference>
<dbReference type="Proteomes" id="UP001500459">
    <property type="component" value="Unassembled WGS sequence"/>
</dbReference>
<accession>A0ABP6UTX6</accession>
<proteinExistence type="predicted"/>
<feature type="signal peptide" evidence="1">
    <location>
        <begin position="1"/>
        <end position="16"/>
    </location>
</feature>
<dbReference type="PROSITE" id="PS51257">
    <property type="entry name" value="PROKAR_LIPOPROTEIN"/>
    <property type="match status" value="1"/>
</dbReference>
<keyword evidence="1" id="KW-0732">Signal</keyword>
<feature type="domain" description="Cip1-like core" evidence="2">
    <location>
        <begin position="47"/>
        <end position="240"/>
    </location>
</feature>
<dbReference type="SUPFAM" id="SSF49899">
    <property type="entry name" value="Concanavalin A-like lectins/glucanases"/>
    <property type="match status" value="1"/>
</dbReference>
<dbReference type="Gene3D" id="2.60.120.200">
    <property type="match status" value="1"/>
</dbReference>
<dbReference type="EMBL" id="BAABCW010000020">
    <property type="protein sequence ID" value="GAA3519090.1"/>
    <property type="molecule type" value="Genomic_DNA"/>
</dbReference>
<gene>
    <name evidence="3" type="ORF">GCM10022393_36570</name>
</gene>
<feature type="chain" id="PRO_5045867425" description="Cip1-like core domain-containing protein" evidence="1">
    <location>
        <begin position="17"/>
        <end position="243"/>
    </location>
</feature>
<evidence type="ECO:0000313" key="3">
    <source>
        <dbReference type="EMBL" id="GAA3519090.1"/>
    </source>
</evidence>